<dbReference type="GeneID" id="87953566"/>
<reference evidence="1 2" key="1">
    <citation type="submission" date="2024-01" db="EMBL/GenBank/DDBJ databases">
        <title>Comparative genomics of Cryptococcus and Kwoniella reveals pathogenesis evolution and contrasting modes of karyotype evolution via chromosome fusion or intercentromeric recombination.</title>
        <authorList>
            <person name="Coelho M.A."/>
            <person name="David-Palma M."/>
            <person name="Shea T."/>
            <person name="Bowers K."/>
            <person name="McGinley-Smith S."/>
            <person name="Mohammad A.W."/>
            <person name="Gnirke A."/>
            <person name="Yurkov A.M."/>
            <person name="Nowrousian M."/>
            <person name="Sun S."/>
            <person name="Cuomo C.A."/>
            <person name="Heitman J."/>
        </authorList>
    </citation>
    <scope>NUCLEOTIDE SEQUENCE [LARGE SCALE GENOMIC DNA]</scope>
    <source>
        <strain evidence="1">CBS 11374</strain>
    </source>
</reference>
<dbReference type="InterPro" id="IPR022235">
    <property type="entry name" value="DUF3760"/>
</dbReference>
<keyword evidence="2" id="KW-1185">Reference proteome</keyword>
<dbReference type="Pfam" id="PF12586">
    <property type="entry name" value="DUF3760"/>
    <property type="match status" value="1"/>
</dbReference>
<dbReference type="EMBL" id="CP141882">
    <property type="protein sequence ID" value="WRT64503.1"/>
    <property type="molecule type" value="Genomic_DNA"/>
</dbReference>
<sequence>MLSMPTTDVIREILPLPFSAEIQSRIYDLLVPEIPFKLMLLSHRHYGSIVPSLYTHITLSGQNADRFNERIHCTMQKDAVGKRMKWVGRKSKACTNTQSLVISDDACLMSIDHLVQSSLRRPLKHHDQACWSDTLFPNLKKVVLRYSTMNLLTSEFMANLFGGRMQSLEKCIGNVKIIHVDVSSGEFEKIHLKILIQMIKDNFTKAESVIFRMKWGLLPIPPQWIRSIPLLKMYLEEKEETDEGLVARTNLRMFNIMYRYGNDQIPREKPLEVYFRNEELVQDYNNRMLNRRGIDNMLSIRQWQEEDDWMK</sequence>
<name>A0ABZ1CS32_9TREE</name>
<accession>A0ABZ1CS32</accession>
<protein>
    <recommendedName>
        <fullName evidence="3">F-box domain-containing protein</fullName>
    </recommendedName>
</protein>
<proteinExistence type="predicted"/>
<gene>
    <name evidence="1" type="ORF">IL334_001435</name>
</gene>
<organism evidence="1 2">
    <name type="scientific">Kwoniella shivajii</name>
    <dbReference type="NCBI Taxonomy" id="564305"/>
    <lineage>
        <taxon>Eukaryota</taxon>
        <taxon>Fungi</taxon>
        <taxon>Dikarya</taxon>
        <taxon>Basidiomycota</taxon>
        <taxon>Agaricomycotina</taxon>
        <taxon>Tremellomycetes</taxon>
        <taxon>Tremellales</taxon>
        <taxon>Cryptococcaceae</taxon>
        <taxon>Kwoniella</taxon>
    </lineage>
</organism>
<dbReference type="Proteomes" id="UP001329825">
    <property type="component" value="Chromosome 2"/>
</dbReference>
<evidence type="ECO:0000313" key="2">
    <source>
        <dbReference type="Proteomes" id="UP001329825"/>
    </source>
</evidence>
<dbReference type="RefSeq" id="XP_062789243.1">
    <property type="nucleotide sequence ID" value="XM_062933192.1"/>
</dbReference>
<evidence type="ECO:0000313" key="1">
    <source>
        <dbReference type="EMBL" id="WRT64503.1"/>
    </source>
</evidence>
<evidence type="ECO:0008006" key="3">
    <source>
        <dbReference type="Google" id="ProtNLM"/>
    </source>
</evidence>